<dbReference type="SMART" id="SM00209">
    <property type="entry name" value="TSP1"/>
    <property type="match status" value="3"/>
</dbReference>
<protein>
    <submittedName>
        <fullName evidence="7">Thrombospondin type 1 domain-containing protein</fullName>
    </submittedName>
</protein>
<comment type="caution">
    <text evidence="4">Lacks conserved residue(s) required for the propagation of feature annotation.</text>
</comment>
<dbReference type="InterPro" id="IPR036383">
    <property type="entry name" value="TSP1_rpt_sf"/>
</dbReference>
<keyword evidence="1" id="KW-0732">Signal</keyword>
<dbReference type="PROSITE" id="PS50092">
    <property type="entry name" value="TSP1"/>
    <property type="match status" value="3"/>
</dbReference>
<dbReference type="InterPro" id="IPR044004">
    <property type="entry name" value="TSP1_spondin_dom"/>
</dbReference>
<proteinExistence type="predicted"/>
<dbReference type="Pfam" id="PF19028">
    <property type="entry name" value="TSP1_spondin"/>
    <property type="match status" value="2"/>
</dbReference>
<reference evidence="7 8" key="1">
    <citation type="submission" date="2016-10" db="EMBL/GenBank/DDBJ databases">
        <title>Reductive evolution of mitochondrial metabolism and differential evolution of invasion-related proteins in Cryptosporidium.</title>
        <authorList>
            <person name="Liu S."/>
            <person name="Roellig D.M."/>
            <person name="Guo Y."/>
            <person name="Li N."/>
            <person name="Frace M.A."/>
            <person name="Tang K."/>
            <person name="Zhang L."/>
            <person name="Feng Y."/>
            <person name="Xiao L."/>
        </authorList>
    </citation>
    <scope>NUCLEOTIDE SEQUENCE [LARGE SCALE GENOMIC DNA]</scope>
    <source>
        <strain evidence="7">30847</strain>
    </source>
</reference>
<evidence type="ECO:0000313" key="7">
    <source>
        <dbReference type="EMBL" id="OII76842.1"/>
    </source>
</evidence>
<accession>A0A1J4MRH1</accession>
<dbReference type="PROSITE" id="PS00022">
    <property type="entry name" value="EGF_1"/>
    <property type="match status" value="1"/>
</dbReference>
<dbReference type="Proteomes" id="UP000186804">
    <property type="component" value="Unassembled WGS sequence"/>
</dbReference>
<keyword evidence="5" id="KW-1133">Transmembrane helix</keyword>
<evidence type="ECO:0000256" key="3">
    <source>
        <dbReference type="ARBA" id="ARBA00023180"/>
    </source>
</evidence>
<dbReference type="CDD" id="cd00054">
    <property type="entry name" value="EGF_CA"/>
    <property type="match status" value="1"/>
</dbReference>
<dbReference type="SUPFAM" id="SSF57196">
    <property type="entry name" value="EGF/Laminin"/>
    <property type="match status" value="1"/>
</dbReference>
<dbReference type="InterPro" id="IPR039942">
    <property type="entry name" value="SBSPO"/>
</dbReference>
<evidence type="ECO:0000313" key="8">
    <source>
        <dbReference type="Proteomes" id="UP000186804"/>
    </source>
</evidence>
<dbReference type="SUPFAM" id="SSF82895">
    <property type="entry name" value="TSP-1 type 1 repeat"/>
    <property type="match status" value="3"/>
</dbReference>
<evidence type="ECO:0000256" key="4">
    <source>
        <dbReference type="PROSITE-ProRule" id="PRU00076"/>
    </source>
</evidence>
<dbReference type="Gene3D" id="2.10.25.10">
    <property type="entry name" value="Laminin"/>
    <property type="match status" value="1"/>
</dbReference>
<dbReference type="OrthoDB" id="347314at2759"/>
<dbReference type="PANTHER" id="PTHR20920">
    <property type="entry name" value="RPE-SPONDIN"/>
    <property type="match status" value="1"/>
</dbReference>
<dbReference type="Gene3D" id="2.20.100.10">
    <property type="entry name" value="Thrombospondin type-1 (TSP1) repeat"/>
    <property type="match status" value="3"/>
</dbReference>
<comment type="caution">
    <text evidence="7">The sequence shown here is derived from an EMBL/GenBank/DDBJ whole genome shotgun (WGS) entry which is preliminary data.</text>
</comment>
<dbReference type="Pfam" id="PF00090">
    <property type="entry name" value="TSP_1"/>
    <property type="match status" value="1"/>
</dbReference>
<dbReference type="AlphaFoldDB" id="A0A1J4MRH1"/>
<sequence length="457" mass="51942">MNIKKFLLIYFIYIFLVITRREYALAQIATIQGSANIGVTNPYSFGFNYTEGEYYPLIDGDIWPMNHIVSVGGNITPNGFSVILYTANPNAIELYLEGNLFKRQIYRSCFYNNYRLRLLTVGSILQPRIYEWPFINSWQLYIQRQEYGFAIATQFGYSEQLFWRRCLNEPVVAVKVISAGSFISANAVDCVVSEWSSWSPCSSTCYIGSKYRTRLIIRPQTFTGAPCPPLIDTQGCNLNILCNDCTYSMWSEWSLCSKTCSGGYQSRTRKLIWQSDITAPCDLSSSETQVCNTQDCPINCLVSEWVSWSSCSTTCGTGQRTRFKLILQNAQLGGLSCPSSSELIDTAPCTIRECFKMCNIKDICKNGATCIDLPDNDFVCNCTYNYYGQTCEHEKYKWWVYFLVIIATEVIIAGIIKLTILNSPSYSISDTPYQYVHDNEEVNNETFNSNADTSRII</sequence>
<dbReference type="RefSeq" id="XP_067068688.1">
    <property type="nucleotide sequence ID" value="XM_067212647.1"/>
</dbReference>
<dbReference type="InterPro" id="IPR000884">
    <property type="entry name" value="TSP1_rpt"/>
</dbReference>
<keyword evidence="5" id="KW-0812">Transmembrane</keyword>
<evidence type="ECO:0000256" key="2">
    <source>
        <dbReference type="ARBA" id="ARBA00023157"/>
    </source>
</evidence>
<dbReference type="InterPro" id="IPR000742">
    <property type="entry name" value="EGF"/>
</dbReference>
<gene>
    <name evidence="7" type="ORF">cand_024170</name>
</gene>
<feature type="transmembrane region" description="Helical" evidence="5">
    <location>
        <begin position="398"/>
        <end position="420"/>
    </location>
</feature>
<dbReference type="EMBL" id="LRBS01000049">
    <property type="protein sequence ID" value="OII76842.1"/>
    <property type="molecule type" value="Genomic_DNA"/>
</dbReference>
<keyword evidence="8" id="KW-1185">Reference proteome</keyword>
<feature type="disulfide bond" evidence="4">
    <location>
        <begin position="382"/>
        <end position="391"/>
    </location>
</feature>
<keyword evidence="5" id="KW-0472">Membrane</keyword>
<keyword evidence="3" id="KW-0325">Glycoprotein</keyword>
<dbReference type="GeneID" id="92366601"/>
<name>A0A1J4MRH1_9CRYT</name>
<feature type="domain" description="EGF-like" evidence="6">
    <location>
        <begin position="355"/>
        <end position="392"/>
    </location>
</feature>
<dbReference type="SMART" id="SM00181">
    <property type="entry name" value="EGF"/>
    <property type="match status" value="1"/>
</dbReference>
<organism evidence="7 8">
    <name type="scientific">Cryptosporidium andersoni</name>
    <dbReference type="NCBI Taxonomy" id="117008"/>
    <lineage>
        <taxon>Eukaryota</taxon>
        <taxon>Sar</taxon>
        <taxon>Alveolata</taxon>
        <taxon>Apicomplexa</taxon>
        <taxon>Conoidasida</taxon>
        <taxon>Coccidia</taxon>
        <taxon>Eucoccidiorida</taxon>
        <taxon>Eimeriorina</taxon>
        <taxon>Cryptosporidiidae</taxon>
        <taxon>Cryptosporidium</taxon>
    </lineage>
</organism>
<keyword evidence="2 4" id="KW-1015">Disulfide bond</keyword>
<keyword evidence="4" id="KW-0245">EGF-like domain</keyword>
<dbReference type="VEuPathDB" id="CryptoDB:cand_024170"/>
<dbReference type="PANTHER" id="PTHR20920:SF5">
    <property type="entry name" value="SMB DOMAIN-CONTAINING PROTEIN"/>
    <property type="match status" value="1"/>
</dbReference>
<evidence type="ECO:0000259" key="6">
    <source>
        <dbReference type="PROSITE" id="PS50026"/>
    </source>
</evidence>
<evidence type="ECO:0000256" key="5">
    <source>
        <dbReference type="SAM" id="Phobius"/>
    </source>
</evidence>
<dbReference type="PROSITE" id="PS50026">
    <property type="entry name" value="EGF_3"/>
    <property type="match status" value="1"/>
</dbReference>
<evidence type="ECO:0000256" key="1">
    <source>
        <dbReference type="ARBA" id="ARBA00022729"/>
    </source>
</evidence>